<dbReference type="EMBL" id="SRMI01000005">
    <property type="protein sequence ID" value="TVY69096.1"/>
    <property type="molecule type" value="Genomic_DNA"/>
</dbReference>
<reference evidence="2 3" key="1">
    <citation type="journal article" date="2019" name="Microbiol. Resour. Announc.">
        <title>High-quality draft genome sequence of Fusarium oxysporum f. sp. cubense strain 160527, a causal agent of Panama disease.</title>
        <authorList>
            <person name="Asai S."/>
            <person name="Ayukawa Y."/>
            <person name="Gan P."/>
            <person name="Masuda S."/>
            <person name="Komatsu K."/>
            <person name="Shirasu K."/>
            <person name="Arie T."/>
        </authorList>
    </citation>
    <scope>NUCLEOTIDE SEQUENCE [LARGE SCALE GENOMIC DNA]</scope>
    <source>
        <strain evidence="2 3">160527</strain>
    </source>
</reference>
<proteinExistence type="predicted"/>
<evidence type="ECO:0000313" key="3">
    <source>
        <dbReference type="Proteomes" id="UP000320707"/>
    </source>
</evidence>
<name>A0A559L6W7_FUSOC</name>
<dbReference type="Proteomes" id="UP000320707">
    <property type="component" value="Unassembled WGS sequence"/>
</dbReference>
<dbReference type="AlphaFoldDB" id="A0A559L6W7"/>
<protein>
    <submittedName>
        <fullName evidence="2">Uncharacterized protein</fullName>
    </submittedName>
</protein>
<gene>
    <name evidence="2" type="ORF">Focb16_v000050</name>
</gene>
<feature type="region of interest" description="Disordered" evidence="1">
    <location>
        <begin position="650"/>
        <end position="671"/>
    </location>
</feature>
<sequence>MHKRQCLEYLIAHHGDLATVHAEKYFSYCCRLKDEDLISEAGILLLRAKVEPTRASGEARMAVLARVTADLETSVARYKGAGRHIPYVEKVLLLAEVLEELRDISGEEREYAWPAITDILNDVEATCSSLRSKPDGLLLLMLEVSYPKTMFVSMTTSSDETEAFSQSSAENTERSFLQPFHRSLSRTGIDTRQVFEPTKFLYDLYLAVQSGSVLSFRSVMKSMNSEAQRLREEGHPLEEARYLLCQGILCYVLASGSCIDEEQLGAIGAGFETKVDGLFESLKCFEGLESLIAVQAFNTGSLQTLLYDTALNICYELDDNDLTFAWVQKSKAYTYSTWLQNCTGGDDDSSTRQVETSPKADVSFQDMLWVSSASPRRLIFVDWITVHLDPEPRLLLLVLQFSRDDDGISRRLSLVDLDISVDYVEEKARHLSTASLDTVDWRRTLSGFTPLIQPLEELCEEGDVLILSPTGCTHNLPLHALDLNGEPLIDRNPVACVPSISCLKQLEAPSAGADRQREWRAAVFGVYDTRIGELRPQHNHSNSAFTRDNVLEHNPDDYTLVNVRTKTVQYGQHYGRPAALIIFRFIVKLRPGNKRLRSFNTKIEFQKYSDPGVDSTNRTDRVGIPTVAALAPEERRGKIYTEEQSTTISTSIDVPLGPSGPTSHVGGERASTLGKEHVMQLSGWKMSFERGVDNVAVWDCVEAKKAAKGGIPGYRGAIVVEYQEAAKFQSVVTLDGRRGIWNAASGLFEWLNVFGKRI</sequence>
<comment type="caution">
    <text evidence="2">The sequence shown here is derived from an EMBL/GenBank/DDBJ whole genome shotgun (WGS) entry which is preliminary data.</text>
</comment>
<accession>A0A559L6W7</accession>
<organism evidence="2 3">
    <name type="scientific">Fusarium oxysporum f. sp. cubense</name>
    <dbReference type="NCBI Taxonomy" id="61366"/>
    <lineage>
        <taxon>Eukaryota</taxon>
        <taxon>Fungi</taxon>
        <taxon>Dikarya</taxon>
        <taxon>Ascomycota</taxon>
        <taxon>Pezizomycotina</taxon>
        <taxon>Sordariomycetes</taxon>
        <taxon>Hypocreomycetidae</taxon>
        <taxon>Hypocreales</taxon>
        <taxon>Nectriaceae</taxon>
        <taxon>Fusarium</taxon>
        <taxon>Fusarium oxysporum species complex</taxon>
    </lineage>
</organism>
<evidence type="ECO:0000313" key="2">
    <source>
        <dbReference type="EMBL" id="TVY69096.1"/>
    </source>
</evidence>
<evidence type="ECO:0000256" key="1">
    <source>
        <dbReference type="SAM" id="MobiDB-lite"/>
    </source>
</evidence>